<dbReference type="EMBL" id="CAAALY010013215">
    <property type="protein sequence ID" value="VEL11905.1"/>
    <property type="molecule type" value="Genomic_DNA"/>
</dbReference>
<dbReference type="OrthoDB" id="1274115at2759"/>
<dbReference type="PROSITE" id="PS00061">
    <property type="entry name" value="ADH_SHORT"/>
    <property type="match status" value="1"/>
</dbReference>
<evidence type="ECO:0000256" key="2">
    <source>
        <dbReference type="RuleBase" id="RU000363"/>
    </source>
</evidence>
<evidence type="ECO:0000313" key="3">
    <source>
        <dbReference type="EMBL" id="VEL11905.1"/>
    </source>
</evidence>
<dbReference type="InterPro" id="IPR020904">
    <property type="entry name" value="Sc_DH/Rdtase_CS"/>
</dbReference>
<organism evidence="3 4">
    <name type="scientific">Protopolystoma xenopodis</name>
    <dbReference type="NCBI Taxonomy" id="117903"/>
    <lineage>
        <taxon>Eukaryota</taxon>
        <taxon>Metazoa</taxon>
        <taxon>Spiralia</taxon>
        <taxon>Lophotrochozoa</taxon>
        <taxon>Platyhelminthes</taxon>
        <taxon>Monogenea</taxon>
        <taxon>Polyopisthocotylea</taxon>
        <taxon>Polystomatidea</taxon>
        <taxon>Polystomatidae</taxon>
        <taxon>Protopolystoma</taxon>
    </lineage>
</organism>
<accession>A0A448WHL9</accession>
<gene>
    <name evidence="3" type="ORF">PXEA_LOCUS5345</name>
</gene>
<protein>
    <recommendedName>
        <fullName evidence="5">3-hydroxyacyl-CoA dehydrogenase type-2</fullName>
    </recommendedName>
</protein>
<proteinExistence type="inferred from homology"/>
<comment type="similarity">
    <text evidence="2">Belongs to the short-chain dehydrogenases/reductases (SDR) family.</text>
</comment>
<dbReference type="PANTHER" id="PTHR43658">
    <property type="entry name" value="SHORT-CHAIN DEHYDROGENASE/REDUCTASE"/>
    <property type="match status" value="1"/>
</dbReference>
<evidence type="ECO:0000256" key="1">
    <source>
        <dbReference type="ARBA" id="ARBA00023002"/>
    </source>
</evidence>
<evidence type="ECO:0000313" key="4">
    <source>
        <dbReference type="Proteomes" id="UP000784294"/>
    </source>
</evidence>
<dbReference type="InterPro" id="IPR036291">
    <property type="entry name" value="NAD(P)-bd_dom_sf"/>
</dbReference>
<dbReference type="PANTHER" id="PTHR43658:SF8">
    <property type="entry name" value="17-BETA-HYDROXYSTEROID DEHYDROGENASE 14-RELATED"/>
    <property type="match status" value="1"/>
</dbReference>
<dbReference type="GO" id="GO:0016491">
    <property type="term" value="F:oxidoreductase activity"/>
    <property type="evidence" value="ECO:0007669"/>
    <property type="project" value="UniProtKB-KW"/>
</dbReference>
<sequence>MIFRLFSRAPFGMSTFASLKGLSTLISGGGAGLGLATARRLVNHGCNVVVCDINKSKSFQDIEDKCIFVKTDITSESDIKKALEIVESKFSHLNVLVNCAGIAYGRKIFSDQSGKLHSLEEFKKVIDINVTGTFNMTRMAIALMMKAQANADGQRGVIINTSSVAAFEGQTGQVAYSASKGAIVSMTLPIARDLARVGIRAMTIAPGKSK</sequence>
<keyword evidence="1" id="KW-0560">Oxidoreductase</keyword>
<dbReference type="Gene3D" id="3.40.50.720">
    <property type="entry name" value="NAD(P)-binding Rossmann-like Domain"/>
    <property type="match status" value="1"/>
</dbReference>
<reference evidence="3" key="1">
    <citation type="submission" date="2018-11" db="EMBL/GenBank/DDBJ databases">
        <authorList>
            <consortium name="Pathogen Informatics"/>
        </authorList>
    </citation>
    <scope>NUCLEOTIDE SEQUENCE</scope>
</reference>
<comment type="caution">
    <text evidence="3">The sequence shown here is derived from an EMBL/GenBank/DDBJ whole genome shotgun (WGS) entry which is preliminary data.</text>
</comment>
<dbReference type="SUPFAM" id="SSF51735">
    <property type="entry name" value="NAD(P)-binding Rossmann-fold domains"/>
    <property type="match status" value="1"/>
</dbReference>
<keyword evidence="4" id="KW-1185">Reference proteome</keyword>
<dbReference type="PRINTS" id="PR00081">
    <property type="entry name" value="GDHRDH"/>
</dbReference>
<dbReference type="Proteomes" id="UP000784294">
    <property type="component" value="Unassembled WGS sequence"/>
</dbReference>
<name>A0A448WHL9_9PLAT</name>
<dbReference type="Pfam" id="PF00106">
    <property type="entry name" value="adh_short"/>
    <property type="match status" value="1"/>
</dbReference>
<evidence type="ECO:0008006" key="5">
    <source>
        <dbReference type="Google" id="ProtNLM"/>
    </source>
</evidence>
<dbReference type="InterPro" id="IPR002347">
    <property type="entry name" value="SDR_fam"/>
</dbReference>
<dbReference type="PRINTS" id="PR00080">
    <property type="entry name" value="SDRFAMILY"/>
</dbReference>
<dbReference type="AlphaFoldDB" id="A0A448WHL9"/>